<gene>
    <name evidence="2" type="ORF">QYE76_001794</name>
</gene>
<sequence length="345" mass="39596">MPPPPAARRNRSRRGRARKSPTFHVSVFNCMPEPWKPWERDWAELPADAISCVLHKLRLPELLLGGVAEVCRSWRRAAREEPELWRYINVRWLPKVPPFTHRATLENIMRSALRLSAGQCRSFSGEDLDDRLFMLLAQRAPFLKSLNLKDCYPIFGGGGFANAIKKFPLLEYLTLVNCYCNEEALQLIAKACPCLTHLDVHEIRCHSYRIKGSADNRKAFAIARMHGLRSLKLVDDSLGNQGLAAIIDNCPNLKYLCIHDCWNVSMDGNLTVKCANIIMDYREYFPPSEPCDCVSPMSYGQMSDYDYDDYHDLSLYSYLGDEIDTANLDDYERTLDVKGMRRYLS</sequence>
<reference evidence="2" key="1">
    <citation type="submission" date="2023-07" db="EMBL/GenBank/DDBJ databases">
        <title>A chromosome-level genome assembly of Lolium multiflorum.</title>
        <authorList>
            <person name="Chen Y."/>
            <person name="Copetti D."/>
            <person name="Kolliker R."/>
            <person name="Studer B."/>
        </authorList>
    </citation>
    <scope>NUCLEOTIDE SEQUENCE</scope>
    <source>
        <strain evidence="2">02402/16</strain>
        <tissue evidence="2">Leaf</tissue>
    </source>
</reference>
<evidence type="ECO:0000313" key="2">
    <source>
        <dbReference type="EMBL" id="KAK1627479.1"/>
    </source>
</evidence>
<proteinExistence type="predicted"/>
<dbReference type="AlphaFoldDB" id="A0AAD8RLU7"/>
<dbReference type="Gene3D" id="3.80.10.10">
    <property type="entry name" value="Ribonuclease Inhibitor"/>
    <property type="match status" value="2"/>
</dbReference>
<dbReference type="Gene3D" id="1.20.1280.50">
    <property type="match status" value="1"/>
</dbReference>
<dbReference type="Proteomes" id="UP001231189">
    <property type="component" value="Unassembled WGS sequence"/>
</dbReference>
<dbReference type="InterPro" id="IPR001810">
    <property type="entry name" value="F-box_dom"/>
</dbReference>
<keyword evidence="3" id="KW-1185">Reference proteome</keyword>
<dbReference type="InterPro" id="IPR036047">
    <property type="entry name" value="F-box-like_dom_sf"/>
</dbReference>
<dbReference type="PANTHER" id="PTHR38926">
    <property type="entry name" value="F-BOX DOMAIN CONTAINING PROTEIN, EXPRESSED"/>
    <property type="match status" value="1"/>
</dbReference>
<comment type="caution">
    <text evidence="2">The sequence shown here is derived from an EMBL/GenBank/DDBJ whole genome shotgun (WGS) entry which is preliminary data.</text>
</comment>
<evidence type="ECO:0000259" key="1">
    <source>
        <dbReference type="PROSITE" id="PS50181"/>
    </source>
</evidence>
<protein>
    <recommendedName>
        <fullName evidence="1">F-box domain-containing protein</fullName>
    </recommendedName>
</protein>
<dbReference type="PROSITE" id="PS50181">
    <property type="entry name" value="FBOX"/>
    <property type="match status" value="1"/>
</dbReference>
<dbReference type="SUPFAM" id="SSF52047">
    <property type="entry name" value="RNI-like"/>
    <property type="match status" value="1"/>
</dbReference>
<name>A0AAD8RLU7_LOLMU</name>
<feature type="domain" description="F-box" evidence="1">
    <location>
        <begin position="39"/>
        <end position="88"/>
    </location>
</feature>
<dbReference type="Pfam" id="PF12937">
    <property type="entry name" value="F-box-like"/>
    <property type="match status" value="1"/>
</dbReference>
<dbReference type="InterPro" id="IPR032675">
    <property type="entry name" value="LRR_dom_sf"/>
</dbReference>
<evidence type="ECO:0000313" key="3">
    <source>
        <dbReference type="Proteomes" id="UP001231189"/>
    </source>
</evidence>
<dbReference type="EMBL" id="JAUUTY010000005">
    <property type="protein sequence ID" value="KAK1627479.1"/>
    <property type="molecule type" value="Genomic_DNA"/>
</dbReference>
<dbReference type="SUPFAM" id="SSF81383">
    <property type="entry name" value="F-box domain"/>
    <property type="match status" value="1"/>
</dbReference>
<accession>A0AAD8RLU7</accession>
<dbReference type="PANTHER" id="PTHR38926:SF43">
    <property type="entry name" value="F-BOX DOMAIN-CONTAINING PROTEIN"/>
    <property type="match status" value="1"/>
</dbReference>
<organism evidence="2 3">
    <name type="scientific">Lolium multiflorum</name>
    <name type="common">Italian ryegrass</name>
    <name type="synonym">Lolium perenne subsp. multiflorum</name>
    <dbReference type="NCBI Taxonomy" id="4521"/>
    <lineage>
        <taxon>Eukaryota</taxon>
        <taxon>Viridiplantae</taxon>
        <taxon>Streptophyta</taxon>
        <taxon>Embryophyta</taxon>
        <taxon>Tracheophyta</taxon>
        <taxon>Spermatophyta</taxon>
        <taxon>Magnoliopsida</taxon>
        <taxon>Liliopsida</taxon>
        <taxon>Poales</taxon>
        <taxon>Poaceae</taxon>
        <taxon>BOP clade</taxon>
        <taxon>Pooideae</taxon>
        <taxon>Poodae</taxon>
        <taxon>Poeae</taxon>
        <taxon>Poeae Chloroplast Group 2 (Poeae type)</taxon>
        <taxon>Loliodinae</taxon>
        <taxon>Loliinae</taxon>
        <taxon>Lolium</taxon>
    </lineage>
</organism>